<feature type="region of interest" description="Disordered" evidence="1">
    <location>
        <begin position="156"/>
        <end position="201"/>
    </location>
</feature>
<feature type="compositionally biased region" description="Basic and acidic residues" evidence="1">
    <location>
        <begin position="343"/>
        <end position="354"/>
    </location>
</feature>
<gene>
    <name evidence="6" type="ORF">GP486_001703</name>
</gene>
<feature type="compositionally biased region" description="Basic and acidic residues" evidence="1">
    <location>
        <begin position="310"/>
        <end position="320"/>
    </location>
</feature>
<dbReference type="AlphaFoldDB" id="A0A9P8LGL8"/>
<dbReference type="Pfam" id="PF14703">
    <property type="entry name" value="PHM7_cyt"/>
    <property type="match status" value="2"/>
</dbReference>
<dbReference type="InterPro" id="IPR045122">
    <property type="entry name" value="Csc1-like"/>
</dbReference>
<evidence type="ECO:0000259" key="3">
    <source>
        <dbReference type="Pfam" id="PF02714"/>
    </source>
</evidence>
<evidence type="ECO:0000256" key="2">
    <source>
        <dbReference type="SAM" id="Phobius"/>
    </source>
</evidence>
<feature type="transmembrane region" description="Helical" evidence="2">
    <location>
        <begin position="514"/>
        <end position="533"/>
    </location>
</feature>
<dbReference type="EMBL" id="JAGHQM010000162">
    <property type="protein sequence ID" value="KAH0564904.1"/>
    <property type="molecule type" value="Genomic_DNA"/>
</dbReference>
<comment type="caution">
    <text evidence="6">The sequence shown here is derived from an EMBL/GenBank/DDBJ whole genome shotgun (WGS) entry which is preliminary data.</text>
</comment>
<proteinExistence type="predicted"/>
<dbReference type="GO" id="GO:0005886">
    <property type="term" value="C:plasma membrane"/>
    <property type="evidence" value="ECO:0007669"/>
    <property type="project" value="TreeGrafter"/>
</dbReference>
<feature type="transmembrane region" description="Helical" evidence="2">
    <location>
        <begin position="732"/>
        <end position="750"/>
    </location>
</feature>
<name>A0A9P8LGL8_9PEZI</name>
<dbReference type="Pfam" id="PF12621">
    <property type="entry name" value="PHM7_ext"/>
    <property type="match status" value="1"/>
</dbReference>
<dbReference type="PANTHER" id="PTHR13018:SF20">
    <property type="entry name" value="SPORULATION-SPECIFIC PROTEIN 75"/>
    <property type="match status" value="1"/>
</dbReference>
<dbReference type="GO" id="GO:0005227">
    <property type="term" value="F:calcium-activated cation channel activity"/>
    <property type="evidence" value="ECO:0007669"/>
    <property type="project" value="InterPro"/>
</dbReference>
<feature type="compositionally biased region" description="Polar residues" evidence="1">
    <location>
        <begin position="156"/>
        <end position="170"/>
    </location>
</feature>
<keyword evidence="2" id="KW-0812">Transmembrane</keyword>
<accession>A0A9P8LGL8</accession>
<dbReference type="Proteomes" id="UP000750711">
    <property type="component" value="Unassembled WGS sequence"/>
</dbReference>
<feature type="compositionally biased region" description="Basic and acidic residues" evidence="1">
    <location>
        <begin position="928"/>
        <end position="939"/>
    </location>
</feature>
<feature type="transmembrane region" description="Helical" evidence="2">
    <location>
        <begin position="799"/>
        <end position="821"/>
    </location>
</feature>
<protein>
    <recommendedName>
        <fullName evidence="8">DUF221-domain-containing protein</fullName>
    </recommendedName>
</protein>
<feature type="domain" description="CSC1/OSCA1-like 7TM region" evidence="3">
    <location>
        <begin position="517"/>
        <end position="789"/>
    </location>
</feature>
<feature type="region of interest" description="Disordered" evidence="1">
    <location>
        <begin position="891"/>
        <end position="957"/>
    </location>
</feature>
<feature type="domain" description="CSC1/OSCA1-like cytosolic" evidence="5">
    <location>
        <begin position="421"/>
        <end position="505"/>
    </location>
</feature>
<dbReference type="PANTHER" id="PTHR13018">
    <property type="entry name" value="PROBABLE MEMBRANE PROTEIN DUF221-RELATED"/>
    <property type="match status" value="1"/>
</dbReference>
<organism evidence="6 7">
    <name type="scientific">Trichoglossum hirsutum</name>
    <dbReference type="NCBI Taxonomy" id="265104"/>
    <lineage>
        <taxon>Eukaryota</taxon>
        <taxon>Fungi</taxon>
        <taxon>Dikarya</taxon>
        <taxon>Ascomycota</taxon>
        <taxon>Pezizomycotina</taxon>
        <taxon>Geoglossomycetes</taxon>
        <taxon>Geoglossales</taxon>
        <taxon>Geoglossaceae</taxon>
        <taxon>Trichoglossum</taxon>
    </lineage>
</organism>
<feature type="compositionally biased region" description="Basic and acidic residues" evidence="1">
    <location>
        <begin position="273"/>
        <end position="286"/>
    </location>
</feature>
<evidence type="ECO:0000259" key="4">
    <source>
        <dbReference type="Pfam" id="PF12621"/>
    </source>
</evidence>
<evidence type="ECO:0000313" key="6">
    <source>
        <dbReference type="EMBL" id="KAH0564904.1"/>
    </source>
</evidence>
<feature type="transmembrane region" description="Helical" evidence="2">
    <location>
        <begin position="610"/>
        <end position="633"/>
    </location>
</feature>
<keyword evidence="2" id="KW-1133">Transmembrane helix</keyword>
<feature type="region of interest" description="Disordered" evidence="1">
    <location>
        <begin position="237"/>
        <end position="390"/>
    </location>
</feature>
<dbReference type="InterPro" id="IPR022257">
    <property type="entry name" value="PHM7_ext"/>
</dbReference>
<keyword evidence="2" id="KW-0472">Membrane</keyword>
<dbReference type="Pfam" id="PF02714">
    <property type="entry name" value="RSN1_7TM"/>
    <property type="match status" value="1"/>
</dbReference>
<feature type="transmembrane region" description="Helical" evidence="2">
    <location>
        <begin position="661"/>
        <end position="686"/>
    </location>
</feature>
<dbReference type="InterPro" id="IPR003864">
    <property type="entry name" value="CSC1/OSCA1-like_7TM"/>
</dbReference>
<feature type="transmembrane region" description="Helical" evidence="2">
    <location>
        <begin position="563"/>
        <end position="590"/>
    </location>
</feature>
<evidence type="ECO:0008006" key="8">
    <source>
        <dbReference type="Google" id="ProtNLM"/>
    </source>
</evidence>
<feature type="transmembrane region" description="Helical" evidence="2">
    <location>
        <begin position="770"/>
        <end position="792"/>
    </location>
</feature>
<feature type="compositionally biased region" description="Basic and acidic residues" evidence="1">
    <location>
        <begin position="891"/>
        <end position="908"/>
    </location>
</feature>
<feature type="domain" description="CSC1/OSCA1-like cytosolic" evidence="5">
    <location>
        <begin position="63"/>
        <end position="140"/>
    </location>
</feature>
<feature type="transmembrane region" description="Helical" evidence="2">
    <location>
        <begin position="18"/>
        <end position="37"/>
    </location>
</feature>
<evidence type="ECO:0000259" key="5">
    <source>
        <dbReference type="Pfam" id="PF14703"/>
    </source>
</evidence>
<feature type="compositionally biased region" description="Polar residues" evidence="1">
    <location>
        <begin position="940"/>
        <end position="949"/>
    </location>
</feature>
<dbReference type="InterPro" id="IPR027815">
    <property type="entry name" value="CSC1/OSCA1-like_cyt"/>
</dbReference>
<evidence type="ECO:0000313" key="7">
    <source>
        <dbReference type="Proteomes" id="UP000750711"/>
    </source>
</evidence>
<keyword evidence="7" id="KW-1185">Reference proteome</keyword>
<feature type="domain" description="10TM putative phosphate transporter extracellular tail" evidence="4">
    <location>
        <begin position="976"/>
        <end position="1049"/>
    </location>
</feature>
<sequence length="1058" mass="120877">MDQLSWTNVNPHKHVQRYWAHLTLAVCVVCYVCYIFYDELRGYIRLRQAYLTSPQHRLRASATTVLVTAIPERWLTIEALDKLYDVFPGGLRNIWINRNFDELSEKVKRRNKIALKLEAAETDLIKRAVKAYKKKKGKGMSKAKMDMEKIDENMQAEQMASGTGVSSGNPHQVRHSVREALDDSEFPSQPPEEEQKRRRIPVPVVGHGLAVVGGGIDKFGHTVVGGVKKVGRGASERLNSSGGFEAEDEASQSAVRPDPNVDPGTQARTTDSPADHTRDAPHREYTETNGAGDAEGRSGWMFWRTGKKSRKDDVSRKGREEDELPLSYSSPVIPDANAQATVNDRHARNEPKDVLRKKRREISPKAHGVGQEDSVREGEEPPAAYNKEYEDDDYGEPIWKKYLSESDRETMRLPIFGLTWMPSLPLLGRKVDTIYYCRKELARLNVEIEQGQQEPERYPLMNSAFVQFNHQVAAHMACQSVSHHIPQHMTPRHVEVSPDDVIWENMSIRWWERYIRTALVVTVVVGLVIGWAFPVTFTGLVSQVSYLTTVLPWLGWIKKLPGWLLGIIQGVLPQLMLAILMALLPVILRLLAKQQGVHTGMAVELSVQNYYFAFLFVQVFLVVSLSSGITTVIQKISKDVTSAPGVLAQNLPKAGNYFFSYMLLQAFSVSAGALVQIGGLISWFILAPLLDSTARQKWTRQTSLPRVQWGTFFPVYTNLACIGLIYSVISPLILVFNIITFSLFWVVYRYNTLYVTKFRFDTGGLLYPKALNQLFTGLYVMELCLIGLFFLVRDEKDKVVCLGQGIVMIVVTALTVIYQFILNSAFGPLLRYLPITLEDDAVARDEEFARAQRKKWNIGGEEEDEGRNLNDVLEERERREREVDRADEDIEMKNIEARRQRHMLDPRKLMPGPNRWTDSSRNRRSKDFRHYPRRQEDAHTTSNQHMQRNSMKDLEAQRASRIADALFSGIHDEIEELTADERDKLVQRAFQHEALRAKRPVIWIPRDNLGISDDEIYRTQRFSKHIWISNEHTGLDSKGRVVYRRSPPDFSELDLIEL</sequence>
<reference evidence="6" key="1">
    <citation type="submission" date="2021-03" db="EMBL/GenBank/DDBJ databases">
        <title>Comparative genomics and phylogenomic investigation of the class Geoglossomycetes provide insights into ecological specialization and systematics.</title>
        <authorList>
            <person name="Melie T."/>
            <person name="Pirro S."/>
            <person name="Miller A.N."/>
            <person name="Quandt A."/>
        </authorList>
    </citation>
    <scope>NUCLEOTIDE SEQUENCE</scope>
    <source>
        <strain evidence="6">CAQ_001_2017</strain>
    </source>
</reference>
<evidence type="ECO:0000256" key="1">
    <source>
        <dbReference type="SAM" id="MobiDB-lite"/>
    </source>
</evidence>